<dbReference type="RefSeq" id="WP_320298754.1">
    <property type="nucleotide sequence ID" value="NZ_JAVIIU010000019.1"/>
</dbReference>
<protein>
    <submittedName>
        <fullName evidence="2">Uncharacterized protein</fullName>
    </submittedName>
</protein>
<accession>A0ABU4YS12</accession>
<sequence>MKQHHRSWPFSAILLAAFGVALVCIGAFFMFLRPPLLPEDMRFIGLSLEQLQAGQPRMASWLERVFQVLGGYATASGVLTITVAATSFRRHERIALLGVLAAGIASIGWMVVVNFVIGSDFRWILLAVAGLWAASLGMFVVEARQAAVGTGETR</sequence>
<keyword evidence="1" id="KW-1133">Transmembrane helix</keyword>
<name>A0ABU4YS12_9HYPH</name>
<evidence type="ECO:0000256" key="1">
    <source>
        <dbReference type="SAM" id="Phobius"/>
    </source>
</evidence>
<reference evidence="2 3" key="1">
    <citation type="submission" date="2023-08" db="EMBL/GenBank/DDBJ databases">
        <title>Implementing the SeqCode for naming new Mesorhizobium species isolated from Vachellia karroo root nodules.</title>
        <authorList>
            <person name="Van Lill M."/>
        </authorList>
    </citation>
    <scope>NUCLEOTIDE SEQUENCE [LARGE SCALE GENOMIC DNA]</scope>
    <source>
        <strain evidence="2 3">VK2B</strain>
    </source>
</reference>
<feature type="transmembrane region" description="Helical" evidence="1">
    <location>
        <begin position="65"/>
        <end position="88"/>
    </location>
</feature>
<proteinExistence type="predicted"/>
<keyword evidence="1" id="KW-0812">Transmembrane</keyword>
<comment type="caution">
    <text evidence="2">The sequence shown here is derived from an EMBL/GenBank/DDBJ whole genome shotgun (WGS) entry which is preliminary data.</text>
</comment>
<keyword evidence="3" id="KW-1185">Reference proteome</keyword>
<feature type="transmembrane region" description="Helical" evidence="1">
    <location>
        <begin position="123"/>
        <end position="141"/>
    </location>
</feature>
<evidence type="ECO:0000313" key="3">
    <source>
        <dbReference type="Proteomes" id="UP001280156"/>
    </source>
</evidence>
<evidence type="ECO:0000313" key="2">
    <source>
        <dbReference type="EMBL" id="MDX8488840.1"/>
    </source>
</evidence>
<dbReference type="EMBL" id="JAVIIV010000023">
    <property type="protein sequence ID" value="MDX8488840.1"/>
    <property type="molecule type" value="Genomic_DNA"/>
</dbReference>
<feature type="transmembrane region" description="Helical" evidence="1">
    <location>
        <begin position="95"/>
        <end position="117"/>
    </location>
</feature>
<gene>
    <name evidence="2" type="ORF">RFM52_27090</name>
</gene>
<keyword evidence="1" id="KW-0472">Membrane</keyword>
<feature type="transmembrane region" description="Helical" evidence="1">
    <location>
        <begin position="12"/>
        <end position="32"/>
    </location>
</feature>
<dbReference type="Proteomes" id="UP001280156">
    <property type="component" value="Unassembled WGS sequence"/>
</dbReference>
<organism evidence="2 3">
    <name type="scientific">Mesorhizobium humile</name>
    <dbReference type="NCBI Taxonomy" id="3072313"/>
    <lineage>
        <taxon>Bacteria</taxon>
        <taxon>Pseudomonadati</taxon>
        <taxon>Pseudomonadota</taxon>
        <taxon>Alphaproteobacteria</taxon>
        <taxon>Hyphomicrobiales</taxon>
        <taxon>Phyllobacteriaceae</taxon>
        <taxon>Mesorhizobium</taxon>
    </lineage>
</organism>